<dbReference type="Proteomes" id="UP000799754">
    <property type="component" value="Unassembled WGS sequence"/>
</dbReference>
<comment type="caution">
    <text evidence="1">The sequence shown here is derived from an EMBL/GenBank/DDBJ whole genome shotgun (WGS) entry which is preliminary data.</text>
</comment>
<proteinExistence type="predicted"/>
<name>A0ACB6RM09_9PLEO</name>
<evidence type="ECO:0000313" key="2">
    <source>
        <dbReference type="Proteomes" id="UP000799754"/>
    </source>
</evidence>
<gene>
    <name evidence="1" type="ORF">BU25DRAFT_305614</name>
</gene>
<evidence type="ECO:0000313" key="1">
    <source>
        <dbReference type="EMBL" id="KAF2623061.1"/>
    </source>
</evidence>
<reference evidence="1" key="1">
    <citation type="journal article" date="2020" name="Stud. Mycol.">
        <title>101 Dothideomycetes genomes: a test case for predicting lifestyles and emergence of pathogens.</title>
        <authorList>
            <person name="Haridas S."/>
            <person name="Albert R."/>
            <person name="Binder M."/>
            <person name="Bloem J."/>
            <person name="Labutti K."/>
            <person name="Salamov A."/>
            <person name="Andreopoulos B."/>
            <person name="Baker S."/>
            <person name="Barry K."/>
            <person name="Bills G."/>
            <person name="Bluhm B."/>
            <person name="Cannon C."/>
            <person name="Castanera R."/>
            <person name="Culley D."/>
            <person name="Daum C."/>
            <person name="Ezra D."/>
            <person name="Gonzalez J."/>
            <person name="Henrissat B."/>
            <person name="Kuo A."/>
            <person name="Liang C."/>
            <person name="Lipzen A."/>
            <person name="Lutzoni F."/>
            <person name="Magnuson J."/>
            <person name="Mondo S."/>
            <person name="Nolan M."/>
            <person name="Ohm R."/>
            <person name="Pangilinan J."/>
            <person name="Park H.-J."/>
            <person name="Ramirez L."/>
            <person name="Alfaro M."/>
            <person name="Sun H."/>
            <person name="Tritt A."/>
            <person name="Yoshinaga Y."/>
            <person name="Zwiers L.-H."/>
            <person name="Turgeon B."/>
            <person name="Goodwin S."/>
            <person name="Spatafora J."/>
            <person name="Crous P."/>
            <person name="Grigoriev I."/>
        </authorList>
    </citation>
    <scope>NUCLEOTIDE SEQUENCE</scope>
    <source>
        <strain evidence="1">CBS 525.71</strain>
    </source>
</reference>
<sequence>VYDNIQPIVWTVTIPFFVVCLASSTIRLYTRAFIRVPFGKDDWFMLVATILFIGQQYIAWMWTILGGGLHVTDPRVKTENLKKISVYLFAEEFYYLLLQFFIKMSFLFFYRRTLEVNPGFRLAVIITVVLVCLQTGGTWIFYGLQCIPIQAYFQPELYPNAVCISSGLSYYLPSVVNVFMDAVIYLLPIYPLWNVQTPVRRRIGLICIFTLGGCTIMVSLLRFIVLWQLANTKDTSYIFGSVTIVTSIEFAVAIITANMPGMYAFYRARIS</sequence>
<feature type="non-terminal residue" evidence="1">
    <location>
        <position position="1"/>
    </location>
</feature>
<accession>A0ACB6RM09</accession>
<dbReference type="EMBL" id="MU006739">
    <property type="protein sequence ID" value="KAF2623061.1"/>
    <property type="molecule type" value="Genomic_DNA"/>
</dbReference>
<protein>
    <submittedName>
        <fullName evidence="1">Uncharacterized protein</fullName>
    </submittedName>
</protein>
<keyword evidence="2" id="KW-1185">Reference proteome</keyword>
<feature type="non-terminal residue" evidence="1">
    <location>
        <position position="271"/>
    </location>
</feature>
<organism evidence="1 2">
    <name type="scientific">Macroventuria anomochaeta</name>
    <dbReference type="NCBI Taxonomy" id="301207"/>
    <lineage>
        <taxon>Eukaryota</taxon>
        <taxon>Fungi</taxon>
        <taxon>Dikarya</taxon>
        <taxon>Ascomycota</taxon>
        <taxon>Pezizomycotina</taxon>
        <taxon>Dothideomycetes</taxon>
        <taxon>Pleosporomycetidae</taxon>
        <taxon>Pleosporales</taxon>
        <taxon>Pleosporineae</taxon>
        <taxon>Didymellaceae</taxon>
        <taxon>Macroventuria</taxon>
    </lineage>
</organism>